<dbReference type="Proteomes" id="UP000826014">
    <property type="component" value="Chromosome"/>
</dbReference>
<sequence length="849" mass="97277">MPSQIVFALDNKEILQQTYDLLLSHSKKSLFDLEEERVFSHLIDHSFLQMSFSFRSLFRARQLANLLIDRQGELDQKILEKTIDFLENKGFICYPNGYSDSVITEHQLIILKQFTSQKIIKLLYRFSPPVCHKAAENLLFDSLGISAGKPHTSDIRRGVLCASLTPLRQNIGSCFATAPGILVQKEQLALFLVDLYQLLSTGQLKRTHNGNEYIAILNTTYTSIYCKQSLHERALLSPGILQALKVCGVIDQKRSLEKQIQQMQNICSLLLSSCSTVTDLLQKVLEKSTNQPVQKMQSAFTGLTENALLKAWEFTLASFSEADPQLIRWHLYTALGFSPEESEGLGSVIYSCLQEKLEIYHQEIGILQKEIEVTADQLRAVQGVLHRADATSRIRSFQAEYQSLSHHLQSCIDRRDQLISEANDLNSLFSMIVQYYLDQFSSYFQEVYDPQLVSISDEDASAGFRLFYKHGRTDASLWTAIETEKEFNQFLRDFFLATESLLFIQAKEQKVITEMVAAIVLHLHQNAFFLNVQKRMKSKEPWCYISGGTMKTLVQNYFCTDKVTLEQRVVESPLELLIFLLDTLKEMPPAHLTQTLLMNSPVHAFLLLTSEPLFKQGWQDNGFTYTWVRDAFIHPGVQFYQQMLLSPQMQQYLLQQISSDKINYPLQTPKEFREQTLDAFPKIAPDDIDAFLYQQLPLTPAANCKKDLQKLLSSVLNPKMQEIIEQFSLPKAAFISAAQMKKIAKSCLLLAQNSIGFSFDIHSFITHAAYKIGLSPRCLIFADTNWSGFYFGFVINPGTQDLELWRFDASQSMGFPMSSWKKWLESENKPWIVYVKPSEYRFPLHSYGM</sequence>
<accession>A0ABX8V353</accession>
<keyword evidence="2" id="KW-1185">Reference proteome</keyword>
<dbReference type="RefSeq" id="WP_215217697.1">
    <property type="nucleotide sequence ID" value="NZ_CP075587.1"/>
</dbReference>
<evidence type="ECO:0000313" key="2">
    <source>
        <dbReference type="Proteomes" id="UP000826014"/>
    </source>
</evidence>
<protein>
    <submittedName>
        <fullName evidence="1">Uncharacterized protein</fullName>
    </submittedName>
</protein>
<organism evidence="1 2">
    <name type="scientific">Candidatus Rhabdochlamydia oedothoracis</name>
    <dbReference type="NCBI Taxonomy" id="2720720"/>
    <lineage>
        <taxon>Bacteria</taxon>
        <taxon>Pseudomonadati</taxon>
        <taxon>Chlamydiota</taxon>
        <taxon>Chlamydiia</taxon>
        <taxon>Parachlamydiales</taxon>
        <taxon>Candidatus Rhabdochlamydiaceae</taxon>
        <taxon>Candidatus Rhabdochlamydia</taxon>
    </lineage>
</organism>
<proteinExistence type="predicted"/>
<name>A0ABX8V353_9BACT</name>
<gene>
    <name evidence="1" type="ORF">RHABOEDO_000075</name>
</gene>
<reference evidence="1 2" key="1">
    <citation type="journal article" date="2022" name="bioRxiv">
        <title>Ecology and evolution of chlamydial symbionts of arthropods.</title>
        <authorList>
            <person name="Halter T."/>
            <person name="Koestlbacher S."/>
            <person name="Collingro A."/>
            <person name="Sixt B.S."/>
            <person name="Toenshoff E.R."/>
            <person name="Hendrickx F."/>
            <person name="Kostanjsek R."/>
            <person name="Horn M."/>
        </authorList>
    </citation>
    <scope>NUCLEOTIDE SEQUENCE [LARGE SCALE GENOMIC DNA]</scope>
    <source>
        <strain evidence="1">W744xW776</strain>
    </source>
</reference>
<evidence type="ECO:0000313" key="1">
    <source>
        <dbReference type="EMBL" id="QYF47997.1"/>
    </source>
</evidence>
<dbReference type="EMBL" id="CP075587">
    <property type="protein sequence ID" value="QYF47997.1"/>
    <property type="molecule type" value="Genomic_DNA"/>
</dbReference>